<evidence type="ECO:0000313" key="1">
    <source>
        <dbReference type="EMBL" id="KKK80186.1"/>
    </source>
</evidence>
<organism evidence="1">
    <name type="scientific">marine sediment metagenome</name>
    <dbReference type="NCBI Taxonomy" id="412755"/>
    <lineage>
        <taxon>unclassified sequences</taxon>
        <taxon>metagenomes</taxon>
        <taxon>ecological metagenomes</taxon>
    </lineage>
</organism>
<protein>
    <submittedName>
        <fullName evidence="1">Uncharacterized protein</fullName>
    </submittedName>
</protein>
<name>A0A0F9B6M1_9ZZZZ</name>
<accession>A0A0F9B6M1</accession>
<sequence length="262" mass="29184">MSLDVQKSFAAIRQQYKDDPKTGTFNLLLCGEMGTGKTHLLKTCRLPVLGHFFDPGGEITLRKEIKEGKVIPETFAPDDPFKPWAYVEWVKTMNGHLQSGLFDHIGTYALDSSTMWAEYILNYLVAKRGAAGKTPEGRTDYMPQKTEIRNWITKILGLPCDVIVTGHLEPTEDQVSGRVTYRYATTGKGTIIIPAQFDEVYVAEAEDGPKGVKYKLRTAGAGRYAARSRLASGGKLEMFEEPDIKAILKKVGYPTDDKPLFI</sequence>
<dbReference type="Pfam" id="PF13479">
    <property type="entry name" value="AAA_24"/>
    <property type="match status" value="1"/>
</dbReference>
<reference evidence="1" key="1">
    <citation type="journal article" date="2015" name="Nature">
        <title>Complex archaea that bridge the gap between prokaryotes and eukaryotes.</title>
        <authorList>
            <person name="Spang A."/>
            <person name="Saw J.H."/>
            <person name="Jorgensen S.L."/>
            <person name="Zaremba-Niedzwiedzka K."/>
            <person name="Martijn J."/>
            <person name="Lind A.E."/>
            <person name="van Eijk R."/>
            <person name="Schleper C."/>
            <person name="Guy L."/>
            <person name="Ettema T.J."/>
        </authorList>
    </citation>
    <scope>NUCLEOTIDE SEQUENCE</scope>
</reference>
<comment type="caution">
    <text evidence="1">The sequence shown here is derived from an EMBL/GenBank/DDBJ whole genome shotgun (WGS) entry which is preliminary data.</text>
</comment>
<dbReference type="EMBL" id="LAZR01053700">
    <property type="protein sequence ID" value="KKK80186.1"/>
    <property type="molecule type" value="Genomic_DNA"/>
</dbReference>
<gene>
    <name evidence="1" type="ORF">LCGC14_2826020</name>
</gene>
<dbReference type="AlphaFoldDB" id="A0A0F9B6M1"/>
<proteinExistence type="predicted"/>